<evidence type="ECO:0000313" key="3">
    <source>
        <dbReference type="Proteomes" id="UP001172457"/>
    </source>
</evidence>
<dbReference type="EMBL" id="JARYMX010000007">
    <property type="protein sequence ID" value="KAJ9542057.1"/>
    <property type="molecule type" value="Genomic_DNA"/>
</dbReference>
<feature type="compositionally biased region" description="Low complexity" evidence="1">
    <location>
        <begin position="123"/>
        <end position="136"/>
    </location>
</feature>
<evidence type="ECO:0000313" key="2">
    <source>
        <dbReference type="EMBL" id="KAJ9542057.1"/>
    </source>
</evidence>
<feature type="compositionally biased region" description="Low complexity" evidence="1">
    <location>
        <begin position="638"/>
        <end position="651"/>
    </location>
</feature>
<feature type="region of interest" description="Disordered" evidence="1">
    <location>
        <begin position="405"/>
        <end position="429"/>
    </location>
</feature>
<comment type="caution">
    <text evidence="2">The sequence shown here is derived from an EMBL/GenBank/DDBJ whole genome shotgun (WGS) entry which is preliminary data.</text>
</comment>
<organism evidence="2 3">
    <name type="scientific">Centaurea solstitialis</name>
    <name type="common">yellow star-thistle</name>
    <dbReference type="NCBI Taxonomy" id="347529"/>
    <lineage>
        <taxon>Eukaryota</taxon>
        <taxon>Viridiplantae</taxon>
        <taxon>Streptophyta</taxon>
        <taxon>Embryophyta</taxon>
        <taxon>Tracheophyta</taxon>
        <taxon>Spermatophyta</taxon>
        <taxon>Magnoliopsida</taxon>
        <taxon>eudicotyledons</taxon>
        <taxon>Gunneridae</taxon>
        <taxon>Pentapetalae</taxon>
        <taxon>asterids</taxon>
        <taxon>campanulids</taxon>
        <taxon>Asterales</taxon>
        <taxon>Asteraceae</taxon>
        <taxon>Carduoideae</taxon>
        <taxon>Cardueae</taxon>
        <taxon>Centaureinae</taxon>
        <taxon>Centaurea</taxon>
    </lineage>
</organism>
<feature type="region of interest" description="Disordered" evidence="1">
    <location>
        <begin position="191"/>
        <end position="224"/>
    </location>
</feature>
<feature type="compositionally biased region" description="Basic and acidic residues" evidence="1">
    <location>
        <begin position="143"/>
        <end position="157"/>
    </location>
</feature>
<feature type="region of interest" description="Disordered" evidence="1">
    <location>
        <begin position="467"/>
        <end position="504"/>
    </location>
</feature>
<dbReference type="Proteomes" id="UP001172457">
    <property type="component" value="Chromosome 7"/>
</dbReference>
<feature type="compositionally biased region" description="Acidic residues" evidence="1">
    <location>
        <begin position="613"/>
        <end position="622"/>
    </location>
</feature>
<feature type="compositionally biased region" description="Basic and acidic residues" evidence="1">
    <location>
        <begin position="467"/>
        <end position="500"/>
    </location>
</feature>
<feature type="compositionally biased region" description="Basic and acidic residues" evidence="1">
    <location>
        <begin position="666"/>
        <end position="681"/>
    </location>
</feature>
<keyword evidence="3" id="KW-1185">Reference proteome</keyword>
<feature type="region of interest" description="Disordered" evidence="1">
    <location>
        <begin position="102"/>
        <end position="177"/>
    </location>
</feature>
<feature type="region of interest" description="Disordered" evidence="1">
    <location>
        <begin position="612"/>
        <end position="684"/>
    </location>
</feature>
<proteinExistence type="predicted"/>
<gene>
    <name evidence="2" type="ORF">OSB04_028563</name>
</gene>
<dbReference type="AlphaFoldDB" id="A0AA38W0R3"/>
<protein>
    <submittedName>
        <fullName evidence="2">Uncharacterized protein</fullName>
    </submittedName>
</protein>
<sequence length="1113" mass="127164">MDSIRFIQDHNKIGYLTKDSHSEGFEDVVDFLASSNIAYAATINPTIYITHMQDFWANVVIEESEGVKSFRPPSVELTDVPMDGDTYQSSALGHKVFSNMKRPAQGSNDIFTPIVPYNDGCEPPSRGAPSSSGSKPTKPISHQLEHSPSDSFQRDTHGVSPHSSVKKVPSKEKDGHVVGDAQTTDVAQGLHQDSLNIAKTPTTATPIKQSKGGPRCQETKGAASASARLKTSVKKLKDPVRDVNTPKPGEGRYNYHDLMADLKVIADDLRAHDANFEAHDRRHASHEDRLDMLEKVIDVQNQLIKDKDAMLAEFNSKFKSQGVQMARMHMKISALKRRYSTLDSFTKGERRSKIKGEQKKRRKVVNEETEENEIIGANSEFDNAEPEVVVTEKEGVHMPEVGLETTEAEAKGEFERETEKVVEKETEKRTEMEVNEDEVTIAELLLKLPKVIPKAKGVVIKEPEVIKEKGAEIDPKDKGKNIVQEETKSDSDGDERRKPVVDPVVENQLSEAFIQKLAEEEERQRKKNWLEWLRKTDWLLKNYKRKAKATKKKPVKKASKKATPKAVSEKRRIMVRYLAGALGKPVQYFAKWDLKKVEQKYNATREVMHQQALEEEEQDQEDVSLVHRKRKRDQVTSAEGNADTTAGAAADPVKENETAQQVNPEGVEKEVEKETAEKESEVQVPKTKRKKSIAKKKQKVKMVEETSDISNWLYFEDKEIEVFKVFRSTGQSEIFASIHGIFRKLPKADLKKMYEIGCTKENEDFEETKLLNENLQFMFAFLKARDDLKKRRARDQNDSIGEGRVVSWSTYNNRVFSVTFEKGRQNQKSGLTDLDKELLEKMKQQILDINERYFDDQIVEVQPKKWIEWGVSEELNFFVRWDDGSEQSDPDLFKILEVCTRDNLREMHVLGLKMNDTVVDDRIGSEKDLKMKSAMECLFWLFEPSRISDVLNQACEVVDEWRWFDKCRTLQGMVNVQLSMNGEPTKPARLLIKKIKTYLKIRLKNLAHHNIEASRLILIPAIEKNCTSDLSLFKSDWGFGSRSSPPVIFSGEIPATALFPATHFFRRPQPFINKLKTMAKRSNIVLDDNILLFQILPRLPVRSLGRLRCVYKQ</sequence>
<evidence type="ECO:0000256" key="1">
    <source>
        <dbReference type="SAM" id="MobiDB-lite"/>
    </source>
</evidence>
<reference evidence="2" key="1">
    <citation type="submission" date="2023-03" db="EMBL/GenBank/DDBJ databases">
        <title>Chromosome-scale reference genome and RAD-based genetic map of yellow starthistle (Centaurea solstitialis) reveal putative structural variation and QTLs associated with invader traits.</title>
        <authorList>
            <person name="Reatini B."/>
            <person name="Cang F.A."/>
            <person name="Jiang Q."/>
            <person name="Mckibben M.T.W."/>
            <person name="Barker M.S."/>
            <person name="Rieseberg L.H."/>
            <person name="Dlugosch K.M."/>
        </authorList>
    </citation>
    <scope>NUCLEOTIDE SEQUENCE</scope>
    <source>
        <strain evidence="2">CAN-66</strain>
        <tissue evidence="2">Leaf</tissue>
    </source>
</reference>
<feature type="compositionally biased region" description="Basic and acidic residues" evidence="1">
    <location>
        <begin position="408"/>
        <end position="429"/>
    </location>
</feature>
<name>A0AA38W0R3_9ASTR</name>
<feature type="region of interest" description="Disordered" evidence="1">
    <location>
        <begin position="547"/>
        <end position="567"/>
    </location>
</feature>
<accession>A0AA38W0R3</accession>
<feature type="compositionally biased region" description="Polar residues" evidence="1">
    <location>
        <begin position="191"/>
        <end position="208"/>
    </location>
</feature>
<feature type="compositionally biased region" description="Basic residues" evidence="1">
    <location>
        <begin position="547"/>
        <end position="563"/>
    </location>
</feature>